<dbReference type="GO" id="GO:0008684">
    <property type="term" value="F:2-oxopent-4-enoate hydratase activity"/>
    <property type="evidence" value="ECO:0007669"/>
    <property type="project" value="TreeGrafter"/>
</dbReference>
<evidence type="ECO:0000313" key="2">
    <source>
        <dbReference type="Proteomes" id="UP000094626"/>
    </source>
</evidence>
<protein>
    <recommendedName>
        <fullName evidence="3">2-keto-4-pentenoate hydratase</fullName>
    </recommendedName>
</protein>
<gene>
    <name evidence="1" type="ORF">BES08_21165</name>
</gene>
<dbReference type="Proteomes" id="UP000094626">
    <property type="component" value="Plasmid pSA1"/>
</dbReference>
<evidence type="ECO:0008006" key="3">
    <source>
        <dbReference type="Google" id="ProtNLM"/>
    </source>
</evidence>
<accession>A0A1D8AB71</accession>
<dbReference type="SUPFAM" id="SSF56529">
    <property type="entry name" value="FAH"/>
    <property type="match status" value="1"/>
</dbReference>
<reference evidence="2" key="1">
    <citation type="journal article" date="2017" name="J. Biotechnol.">
        <title>Complete genome sequence of Novosphingobium resinovorum SA1, a versatile xenobiotic-degrading bacterium capable of utilizing sulfanilic acid.</title>
        <authorList>
            <person name="Hegedus B."/>
            <person name="Kos P.B."/>
            <person name="Balint B."/>
            <person name="Maroti G."/>
            <person name="Gan H.M."/>
            <person name="Perei K."/>
            <person name="Rakhely G."/>
        </authorList>
    </citation>
    <scope>NUCLEOTIDE SEQUENCE [LARGE SCALE GENOMIC DNA]</scope>
    <source>
        <strain evidence="2">SA1</strain>
    </source>
</reference>
<dbReference type="InterPro" id="IPR050772">
    <property type="entry name" value="Hydratase-Decarb/MhpD_sf"/>
</dbReference>
<dbReference type="PANTHER" id="PTHR30143:SF0">
    <property type="entry name" value="2-KETO-4-PENTENOATE HYDRATASE"/>
    <property type="match status" value="1"/>
</dbReference>
<proteinExistence type="predicted"/>
<dbReference type="GO" id="GO:0005737">
    <property type="term" value="C:cytoplasm"/>
    <property type="evidence" value="ECO:0007669"/>
    <property type="project" value="TreeGrafter"/>
</dbReference>
<dbReference type="AlphaFoldDB" id="A0A1D8AB71"/>
<keyword evidence="1" id="KW-0614">Plasmid</keyword>
<name>A0A1D8AB71_9SPHN</name>
<dbReference type="Gene3D" id="3.90.850.10">
    <property type="entry name" value="Fumarylacetoacetase-like, C-terminal domain"/>
    <property type="match status" value="1"/>
</dbReference>
<evidence type="ECO:0000313" key="1">
    <source>
        <dbReference type="EMBL" id="AOR79358.1"/>
    </source>
</evidence>
<sequence>MDALSVAALAQVRSIAAALIDARRRQVALPLFPEAVPDTLDAAYAIQRCAIEGWDDAIAGWKVGRLDARLSERYGVDRFIGPVFARDVVHVEDGRTSVFRLIPDGSGAFEAELVAFASADQPPHVAAWTRAGAAELVGAIHTGIELAGSPVTGIGALPTTASIAAFGNNAGQIVGPLTTLMPGPMLDDVTVTSSVDGSEVRTAEASALPGGPMAAMAFALEQLHAFGMPLRKGQFVSTGAVTGVHEVATGQCWEATFHGHGRLVCRVHAQDRSDMDV</sequence>
<organism evidence="1 2">
    <name type="scientific">Novosphingobium resinovorum</name>
    <dbReference type="NCBI Taxonomy" id="158500"/>
    <lineage>
        <taxon>Bacteria</taxon>
        <taxon>Pseudomonadati</taxon>
        <taxon>Pseudomonadota</taxon>
        <taxon>Alphaproteobacteria</taxon>
        <taxon>Sphingomonadales</taxon>
        <taxon>Sphingomonadaceae</taxon>
        <taxon>Novosphingobium</taxon>
    </lineage>
</organism>
<dbReference type="EMBL" id="CP017076">
    <property type="protein sequence ID" value="AOR79358.1"/>
    <property type="molecule type" value="Genomic_DNA"/>
</dbReference>
<dbReference type="PANTHER" id="PTHR30143">
    <property type="entry name" value="ACID HYDRATASE"/>
    <property type="match status" value="1"/>
</dbReference>
<keyword evidence="2" id="KW-1185">Reference proteome</keyword>
<geneLocation type="plasmid" evidence="1 2">
    <name>pSA1</name>
</geneLocation>
<dbReference type="InterPro" id="IPR036663">
    <property type="entry name" value="Fumarylacetoacetase_C_sf"/>
</dbReference>
<dbReference type="KEGG" id="nre:BES08_21165"/>